<feature type="region of interest" description="Disordered" evidence="1">
    <location>
        <begin position="64"/>
        <end position="83"/>
    </location>
</feature>
<dbReference type="EMBL" id="ML119647">
    <property type="protein sequence ID" value="RPA87110.1"/>
    <property type="molecule type" value="Genomic_DNA"/>
</dbReference>
<accession>A0A3N4ISB8</accession>
<sequence>MDFSPQHCEMTSSTHQSTTNPLPLETGLDSLFASKLTISVKPPQAPPPGKASRSNGTMDFSRRQDCEMTSSTDQPANAIPSSATNETGLETLFSSKLNISANQAPPRRASIITTRERENRTRCTKSSQKQAPRAIPGTNACGKRSNDIFGSGSISGARRPPQTLHNKQTTTSTVQWKTAKKATTPPDSNLPQLQLQIRRILGCIQLIFRESMAEAAATTRANGDVWVCPTLGAVDVVWGELEEELSWFKQQTDAIKLESLPLYDEDCREQLKELMCKYRRTLRLYNGFRMMRIILSVIRVDARLRRVFQDANVQIPENFADVERLLVGGLQSG</sequence>
<feature type="compositionally biased region" description="Polar residues" evidence="1">
    <location>
        <begin position="67"/>
        <end position="83"/>
    </location>
</feature>
<feature type="region of interest" description="Disordered" evidence="1">
    <location>
        <begin position="1"/>
        <end position="26"/>
    </location>
</feature>
<feature type="compositionally biased region" description="Polar residues" evidence="1">
    <location>
        <begin position="9"/>
        <end position="21"/>
    </location>
</feature>
<name>A0A3N4ISB8_ASCIM</name>
<feature type="compositionally biased region" description="Polar residues" evidence="1">
    <location>
        <begin position="163"/>
        <end position="176"/>
    </location>
</feature>
<evidence type="ECO:0000313" key="2">
    <source>
        <dbReference type="EMBL" id="RPA87110.1"/>
    </source>
</evidence>
<feature type="region of interest" description="Disordered" evidence="1">
    <location>
        <begin position="115"/>
        <end position="189"/>
    </location>
</feature>
<gene>
    <name evidence="2" type="ORF">BJ508DRAFT_410665</name>
</gene>
<protein>
    <submittedName>
        <fullName evidence="2">Uncharacterized protein</fullName>
    </submittedName>
</protein>
<proteinExistence type="predicted"/>
<feature type="region of interest" description="Disordered" evidence="1">
    <location>
        <begin position="39"/>
        <end position="58"/>
    </location>
</feature>
<dbReference type="Proteomes" id="UP000275078">
    <property type="component" value="Unassembled WGS sequence"/>
</dbReference>
<evidence type="ECO:0000256" key="1">
    <source>
        <dbReference type="SAM" id="MobiDB-lite"/>
    </source>
</evidence>
<dbReference type="AlphaFoldDB" id="A0A3N4ISB8"/>
<evidence type="ECO:0000313" key="3">
    <source>
        <dbReference type="Proteomes" id="UP000275078"/>
    </source>
</evidence>
<organism evidence="2 3">
    <name type="scientific">Ascobolus immersus RN42</name>
    <dbReference type="NCBI Taxonomy" id="1160509"/>
    <lineage>
        <taxon>Eukaryota</taxon>
        <taxon>Fungi</taxon>
        <taxon>Dikarya</taxon>
        <taxon>Ascomycota</taxon>
        <taxon>Pezizomycotina</taxon>
        <taxon>Pezizomycetes</taxon>
        <taxon>Pezizales</taxon>
        <taxon>Ascobolaceae</taxon>
        <taxon>Ascobolus</taxon>
    </lineage>
</organism>
<reference evidence="2 3" key="1">
    <citation type="journal article" date="2018" name="Nat. Ecol. Evol.">
        <title>Pezizomycetes genomes reveal the molecular basis of ectomycorrhizal truffle lifestyle.</title>
        <authorList>
            <person name="Murat C."/>
            <person name="Payen T."/>
            <person name="Noel B."/>
            <person name="Kuo A."/>
            <person name="Morin E."/>
            <person name="Chen J."/>
            <person name="Kohler A."/>
            <person name="Krizsan K."/>
            <person name="Balestrini R."/>
            <person name="Da Silva C."/>
            <person name="Montanini B."/>
            <person name="Hainaut M."/>
            <person name="Levati E."/>
            <person name="Barry K.W."/>
            <person name="Belfiori B."/>
            <person name="Cichocki N."/>
            <person name="Clum A."/>
            <person name="Dockter R.B."/>
            <person name="Fauchery L."/>
            <person name="Guy J."/>
            <person name="Iotti M."/>
            <person name="Le Tacon F."/>
            <person name="Lindquist E.A."/>
            <person name="Lipzen A."/>
            <person name="Malagnac F."/>
            <person name="Mello A."/>
            <person name="Molinier V."/>
            <person name="Miyauchi S."/>
            <person name="Poulain J."/>
            <person name="Riccioni C."/>
            <person name="Rubini A."/>
            <person name="Sitrit Y."/>
            <person name="Splivallo R."/>
            <person name="Traeger S."/>
            <person name="Wang M."/>
            <person name="Zifcakova L."/>
            <person name="Wipf D."/>
            <person name="Zambonelli A."/>
            <person name="Paolocci F."/>
            <person name="Nowrousian M."/>
            <person name="Ottonello S."/>
            <person name="Baldrian P."/>
            <person name="Spatafora J.W."/>
            <person name="Henrissat B."/>
            <person name="Nagy L.G."/>
            <person name="Aury J.M."/>
            <person name="Wincker P."/>
            <person name="Grigoriev I.V."/>
            <person name="Bonfante P."/>
            <person name="Martin F.M."/>
        </authorList>
    </citation>
    <scope>NUCLEOTIDE SEQUENCE [LARGE SCALE GENOMIC DNA]</scope>
    <source>
        <strain evidence="2 3">RN42</strain>
    </source>
</reference>
<keyword evidence="3" id="KW-1185">Reference proteome</keyword>